<keyword evidence="1" id="KW-0812">Transmembrane</keyword>
<evidence type="ECO:0000313" key="2">
    <source>
        <dbReference type="EMBL" id="RAW51977.1"/>
    </source>
</evidence>
<dbReference type="RefSeq" id="WP_112114599.1">
    <property type="nucleotide sequence ID" value="NZ_PRKZ01000001.1"/>
</dbReference>
<keyword evidence="1" id="KW-0472">Membrane</keyword>
<evidence type="ECO:0000313" key="3">
    <source>
        <dbReference type="Proteomes" id="UP000251634"/>
    </source>
</evidence>
<proteinExistence type="predicted"/>
<protein>
    <recommendedName>
        <fullName evidence="4">DUF3899 domain-containing protein</fullName>
    </recommendedName>
</protein>
<feature type="transmembrane region" description="Helical" evidence="1">
    <location>
        <begin position="115"/>
        <end position="136"/>
    </location>
</feature>
<feature type="transmembrane region" description="Helical" evidence="1">
    <location>
        <begin position="46"/>
        <end position="63"/>
    </location>
</feature>
<gene>
    <name evidence="2" type="ORF">C4N25_00755</name>
</gene>
<reference evidence="2 3" key="1">
    <citation type="submission" date="2018-02" db="EMBL/GenBank/DDBJ databases">
        <title>Complete genome sequencing of Faecalibacterium prausnitzii strains isolated from the human gut.</title>
        <authorList>
            <person name="Fitzgerald B.C."/>
            <person name="Shkoporov A.N."/>
            <person name="Ross P.R."/>
            <person name="Hill C."/>
        </authorList>
    </citation>
    <scope>NUCLEOTIDE SEQUENCE [LARGE SCALE GENOMIC DNA]</scope>
    <source>
        <strain evidence="2 3">APC942/8-14-2</strain>
    </source>
</reference>
<keyword evidence="1" id="KW-1133">Transmembrane helix</keyword>
<organism evidence="2 3">
    <name type="scientific">Faecalibacterium prausnitzii</name>
    <dbReference type="NCBI Taxonomy" id="853"/>
    <lineage>
        <taxon>Bacteria</taxon>
        <taxon>Bacillati</taxon>
        <taxon>Bacillota</taxon>
        <taxon>Clostridia</taxon>
        <taxon>Eubacteriales</taxon>
        <taxon>Oscillospiraceae</taxon>
        <taxon>Faecalibacterium</taxon>
    </lineage>
</organism>
<evidence type="ECO:0000256" key="1">
    <source>
        <dbReference type="SAM" id="Phobius"/>
    </source>
</evidence>
<dbReference type="Proteomes" id="UP000251634">
    <property type="component" value="Unassembled WGS sequence"/>
</dbReference>
<dbReference type="EMBL" id="PRKZ01000001">
    <property type="protein sequence ID" value="RAW51977.1"/>
    <property type="molecule type" value="Genomic_DNA"/>
</dbReference>
<name>A0A329TQ56_9FIRM</name>
<feature type="transmembrane region" description="Helical" evidence="1">
    <location>
        <begin position="12"/>
        <end position="34"/>
    </location>
</feature>
<accession>A0A329TQ56</accession>
<evidence type="ECO:0008006" key="4">
    <source>
        <dbReference type="Google" id="ProtNLM"/>
    </source>
</evidence>
<sequence>MKKLFPRYKKYMFHPILYKCVTRVSVVAVLMLLWDRYVSDGTFTMWQAPALLLGVILLAWAWVDYLRLDGMTIHHLAEEFKEMGKKKKRHATKSIVDYADERIVSFEELEPEERVFCSLLSNLVLGVPLVVISLIAGAM</sequence>
<comment type="caution">
    <text evidence="2">The sequence shown here is derived from an EMBL/GenBank/DDBJ whole genome shotgun (WGS) entry which is preliminary data.</text>
</comment>
<dbReference type="AlphaFoldDB" id="A0A329TQ56"/>